<evidence type="ECO:0000256" key="1">
    <source>
        <dbReference type="SAM" id="Phobius"/>
    </source>
</evidence>
<dbReference type="EMBL" id="KQ460473">
    <property type="protein sequence ID" value="KPJ14439.1"/>
    <property type="molecule type" value="Genomic_DNA"/>
</dbReference>
<reference evidence="2 3" key="1">
    <citation type="journal article" date="2015" name="Nat. Commun.">
        <title>Outbred genome sequencing and CRISPR/Cas9 gene editing in butterflies.</title>
        <authorList>
            <person name="Li X."/>
            <person name="Fan D."/>
            <person name="Zhang W."/>
            <person name="Liu G."/>
            <person name="Zhang L."/>
            <person name="Zhao L."/>
            <person name="Fang X."/>
            <person name="Chen L."/>
            <person name="Dong Y."/>
            <person name="Chen Y."/>
            <person name="Ding Y."/>
            <person name="Zhao R."/>
            <person name="Feng M."/>
            <person name="Zhu Y."/>
            <person name="Feng Y."/>
            <person name="Jiang X."/>
            <person name="Zhu D."/>
            <person name="Xiang H."/>
            <person name="Feng X."/>
            <person name="Li S."/>
            <person name="Wang J."/>
            <person name="Zhang G."/>
            <person name="Kronforst M.R."/>
            <person name="Wang W."/>
        </authorList>
    </citation>
    <scope>NUCLEOTIDE SEQUENCE [LARGE SCALE GENOMIC DNA]</scope>
    <source>
        <strain evidence="2">Ya'a_city_454_Pm</strain>
        <tissue evidence="2">Whole body</tissue>
    </source>
</reference>
<accession>A0A194RAA9</accession>
<keyword evidence="1" id="KW-0472">Membrane</keyword>
<organism evidence="2 3">
    <name type="scientific">Papilio machaon</name>
    <name type="common">Old World swallowtail butterfly</name>
    <dbReference type="NCBI Taxonomy" id="76193"/>
    <lineage>
        <taxon>Eukaryota</taxon>
        <taxon>Metazoa</taxon>
        <taxon>Ecdysozoa</taxon>
        <taxon>Arthropoda</taxon>
        <taxon>Hexapoda</taxon>
        <taxon>Insecta</taxon>
        <taxon>Pterygota</taxon>
        <taxon>Neoptera</taxon>
        <taxon>Endopterygota</taxon>
        <taxon>Lepidoptera</taxon>
        <taxon>Glossata</taxon>
        <taxon>Ditrysia</taxon>
        <taxon>Papilionoidea</taxon>
        <taxon>Papilionidae</taxon>
        <taxon>Papilioninae</taxon>
        <taxon>Papilio</taxon>
    </lineage>
</organism>
<feature type="transmembrane region" description="Helical" evidence="1">
    <location>
        <begin position="31"/>
        <end position="48"/>
    </location>
</feature>
<keyword evidence="1" id="KW-0812">Transmembrane</keyword>
<dbReference type="AlphaFoldDB" id="A0A194RAA9"/>
<sequence>MSLVSAFLNPANDVRKITKCINKTVRKYKNYYLTAMLLYFVVVIYLGMYTPLMSTLKLIFGGQQDKYEKLIIVSNMEKIYIMGGFSLFLFVVSCGVRSLISYTAKLLESSEYSITKISNLYGPKNKGFTLDNANILPHLLRMTRSTSSIGVNKILKDQLKTVIKNIEVIKNDSKTESSVYDDHYQATRA</sequence>
<dbReference type="Proteomes" id="UP000053240">
    <property type="component" value="Unassembled WGS sequence"/>
</dbReference>
<feature type="transmembrane region" description="Helical" evidence="1">
    <location>
        <begin position="79"/>
        <end position="100"/>
    </location>
</feature>
<protein>
    <submittedName>
        <fullName evidence="2">Uncharacterized protein</fullName>
    </submittedName>
</protein>
<gene>
    <name evidence="2" type="ORF">RR48_13510</name>
</gene>
<dbReference type="InParanoid" id="A0A194RAA9"/>
<keyword evidence="3" id="KW-1185">Reference proteome</keyword>
<evidence type="ECO:0000313" key="2">
    <source>
        <dbReference type="EMBL" id="KPJ14439.1"/>
    </source>
</evidence>
<proteinExistence type="predicted"/>
<name>A0A194RAA9_PAPMA</name>
<evidence type="ECO:0000313" key="3">
    <source>
        <dbReference type="Proteomes" id="UP000053240"/>
    </source>
</evidence>
<keyword evidence="1" id="KW-1133">Transmembrane helix</keyword>